<reference evidence="3 4" key="1">
    <citation type="submission" date="2020-09" db="EMBL/GenBank/DDBJ databases">
        <title>Marinomonas sp. nov., isolated from the cysticercosis algae of Qingdao, China.</title>
        <authorList>
            <person name="Sun X."/>
        </authorList>
    </citation>
    <scope>NUCLEOTIDE SEQUENCE [LARGE SCALE GENOMIC DNA]</scope>
    <source>
        <strain evidence="3 4">SM2066</strain>
    </source>
</reference>
<accession>A0ABR8NY65</accession>
<evidence type="ECO:0000313" key="4">
    <source>
        <dbReference type="Proteomes" id="UP000604161"/>
    </source>
</evidence>
<dbReference type="SUPFAM" id="SSF56112">
    <property type="entry name" value="Protein kinase-like (PK-like)"/>
    <property type="match status" value="1"/>
</dbReference>
<proteinExistence type="inferred from homology"/>
<feature type="domain" description="Aminoglycoside phosphotransferase" evidence="2">
    <location>
        <begin position="39"/>
        <end position="276"/>
    </location>
</feature>
<dbReference type="Proteomes" id="UP000604161">
    <property type="component" value="Unassembled WGS sequence"/>
</dbReference>
<dbReference type="PANTHER" id="PTHR21064">
    <property type="entry name" value="AMINOGLYCOSIDE PHOSPHOTRANSFERASE DOMAIN-CONTAINING PROTEIN-RELATED"/>
    <property type="match status" value="1"/>
</dbReference>
<dbReference type="InterPro" id="IPR011009">
    <property type="entry name" value="Kinase-like_dom_sf"/>
</dbReference>
<evidence type="ECO:0000313" key="3">
    <source>
        <dbReference type="EMBL" id="MBD5770971.1"/>
    </source>
</evidence>
<dbReference type="InterPro" id="IPR002575">
    <property type="entry name" value="Aminoglycoside_PTrfase"/>
</dbReference>
<keyword evidence="4" id="KW-1185">Reference proteome</keyword>
<organism evidence="3 4">
    <name type="scientific">Marinomonas colpomeniae</name>
    <dbReference type="NCBI Taxonomy" id="2774408"/>
    <lineage>
        <taxon>Bacteria</taxon>
        <taxon>Pseudomonadati</taxon>
        <taxon>Pseudomonadota</taxon>
        <taxon>Gammaproteobacteria</taxon>
        <taxon>Oceanospirillales</taxon>
        <taxon>Oceanospirillaceae</taxon>
        <taxon>Marinomonas</taxon>
    </lineage>
</organism>
<evidence type="ECO:0000259" key="2">
    <source>
        <dbReference type="Pfam" id="PF01636"/>
    </source>
</evidence>
<evidence type="ECO:0000256" key="1">
    <source>
        <dbReference type="ARBA" id="ARBA00038240"/>
    </source>
</evidence>
<comment type="similarity">
    <text evidence="1">Belongs to the pseudomonas-type ThrB family.</text>
</comment>
<protein>
    <submittedName>
        <fullName evidence="3">Phosphotransferase</fullName>
    </submittedName>
</protein>
<sequence length="344" mass="39281">MADIYNADFVNRLTQNIDRLKHRWDVDLDANVRLLTLSENATFLVEGRTPESTIIVRVHRPDYHTYDEIASEIAWIKALRRDSNITIPAPLPLDDGSYIASFEDDGHTRYVVAFEFITGKEPAVDKSLTAGFEVLGQISAGLHNHASQWTPPDSFIRKSWTFETSFGNNPLWGDWRQALDLEKDEQTVLEQLCVQLENKLAAYGTSSDRFGLVHADLRLANLLVDQDKLSVIDFDDCGFSWFMYDFAAAISFYEESPQIPDLITAWLKGYRTVRPLEKEHENMIPTFILFRRLLLTAWITNHSETETAIEAGLGTYTKGTVKLAQLYLNGRYLSDAVKEQTYDK</sequence>
<dbReference type="InterPro" id="IPR050249">
    <property type="entry name" value="Pseudomonas-type_ThrB"/>
</dbReference>
<dbReference type="PANTHER" id="PTHR21064:SF6">
    <property type="entry name" value="AMINOGLYCOSIDE PHOSPHOTRANSFERASE DOMAIN-CONTAINING PROTEIN"/>
    <property type="match status" value="1"/>
</dbReference>
<dbReference type="Pfam" id="PF01636">
    <property type="entry name" value="APH"/>
    <property type="match status" value="1"/>
</dbReference>
<dbReference type="Gene3D" id="3.90.1200.10">
    <property type="match status" value="1"/>
</dbReference>
<name>A0ABR8NY65_9GAMM</name>
<comment type="caution">
    <text evidence="3">The sequence shown here is derived from an EMBL/GenBank/DDBJ whole genome shotgun (WGS) entry which is preliminary data.</text>
</comment>
<dbReference type="EMBL" id="JACYFC010000002">
    <property type="protein sequence ID" value="MBD5770971.1"/>
    <property type="molecule type" value="Genomic_DNA"/>
</dbReference>
<dbReference type="RefSeq" id="WP_191594330.1">
    <property type="nucleotide sequence ID" value="NZ_JACYFC010000002.1"/>
</dbReference>
<gene>
    <name evidence="3" type="ORF">IF202_07885</name>
</gene>